<gene>
    <name evidence="2" type="ORF">SAMN04490203_3579</name>
</gene>
<protein>
    <submittedName>
        <fullName evidence="2">Pimeloyl-ACP methyl ester carboxylesterase</fullName>
    </submittedName>
</protein>
<dbReference type="RefSeq" id="WP_082150726.1">
    <property type="nucleotide sequence ID" value="NZ_FNRS01000001.1"/>
</dbReference>
<dbReference type="InterPro" id="IPR050228">
    <property type="entry name" value="Carboxylesterase_BioH"/>
</dbReference>
<dbReference type="EMBL" id="FNRS01000001">
    <property type="protein sequence ID" value="SED00268.1"/>
    <property type="molecule type" value="Genomic_DNA"/>
</dbReference>
<keyword evidence="3" id="KW-1185">Reference proteome</keyword>
<feature type="domain" description="AB hydrolase-1" evidence="1">
    <location>
        <begin position="30"/>
        <end position="258"/>
    </location>
</feature>
<accession>A0A1H4X5U5</accession>
<evidence type="ECO:0000313" key="3">
    <source>
        <dbReference type="Proteomes" id="UP000183155"/>
    </source>
</evidence>
<name>A0A1H4X5U5_PSETA</name>
<evidence type="ECO:0000259" key="1">
    <source>
        <dbReference type="Pfam" id="PF00561"/>
    </source>
</evidence>
<dbReference type="SUPFAM" id="SSF53474">
    <property type="entry name" value="alpha/beta-Hydrolases"/>
    <property type="match status" value="1"/>
</dbReference>
<dbReference type="Proteomes" id="UP000183155">
    <property type="component" value="Unassembled WGS sequence"/>
</dbReference>
<dbReference type="PANTHER" id="PTHR43194">
    <property type="entry name" value="HYDROLASE ALPHA/BETA FOLD FAMILY"/>
    <property type="match status" value="1"/>
</dbReference>
<proteinExistence type="predicted"/>
<evidence type="ECO:0000313" key="2">
    <source>
        <dbReference type="EMBL" id="SED00268.1"/>
    </source>
</evidence>
<dbReference type="Pfam" id="PF00561">
    <property type="entry name" value="Abhydrolase_1"/>
    <property type="match status" value="1"/>
</dbReference>
<organism evidence="2 3">
    <name type="scientific">Pseudomonas taetrolens</name>
    <dbReference type="NCBI Taxonomy" id="47884"/>
    <lineage>
        <taxon>Bacteria</taxon>
        <taxon>Pseudomonadati</taxon>
        <taxon>Pseudomonadota</taxon>
        <taxon>Gammaproteobacteria</taxon>
        <taxon>Pseudomonadales</taxon>
        <taxon>Pseudomonadaceae</taxon>
        <taxon>Pseudomonas</taxon>
    </lineage>
</organism>
<comment type="caution">
    <text evidence="2">The sequence shown here is derived from an EMBL/GenBank/DDBJ whole genome shotgun (WGS) entry which is preliminary data.</text>
</comment>
<dbReference type="Gene3D" id="3.40.50.1820">
    <property type="entry name" value="alpha/beta hydrolase"/>
    <property type="match status" value="1"/>
</dbReference>
<dbReference type="InterPro" id="IPR029058">
    <property type="entry name" value="AB_hydrolase_fold"/>
</dbReference>
<dbReference type="PANTHER" id="PTHR43194:SF5">
    <property type="entry name" value="PIMELOYL-[ACYL-CARRIER PROTEIN] METHYL ESTER ESTERASE"/>
    <property type="match status" value="1"/>
</dbReference>
<dbReference type="InterPro" id="IPR000073">
    <property type="entry name" value="AB_hydrolase_1"/>
</dbReference>
<sequence length="306" mass="34333">MIKPETAVLDVQGQFRIHTELYRSETAEHTIILVNGSLATTASFSQTLKSLHPHLNVVLYDQPYAGQSKAHNRHQTMLTKELEAQVLLELIEHFEANYLLSFSWGGTAALTALTSAPRRIKKAVISSFSPLINSAMRDYLERGSRCLAACNRTQVGQLVNDTLGKHLPSLFKRFNFRHVSTLAEHEYAQMHFHIDQVLTSDRLCYLNATQGIDIPVLFINGALDEYTAASDAHHFARPIQNSQFICLENTGHFLDMEHKNARHISKIALLNFLTPIRQPSPCASPLKATQNTPKGLNNLVNFALHE</sequence>
<reference evidence="2 3" key="1">
    <citation type="submission" date="2016-10" db="EMBL/GenBank/DDBJ databases">
        <authorList>
            <person name="Varghese N."/>
            <person name="Submissions S."/>
        </authorList>
    </citation>
    <scope>NUCLEOTIDE SEQUENCE [LARGE SCALE GENOMIC DNA]</scope>
    <source>
        <strain evidence="2 3">BS3652</strain>
    </source>
</reference>